<proteinExistence type="predicted"/>
<accession>A0A914RUE9</accession>
<organism evidence="1 2">
    <name type="scientific">Parascaris equorum</name>
    <name type="common">Equine roundworm</name>
    <dbReference type="NCBI Taxonomy" id="6256"/>
    <lineage>
        <taxon>Eukaryota</taxon>
        <taxon>Metazoa</taxon>
        <taxon>Ecdysozoa</taxon>
        <taxon>Nematoda</taxon>
        <taxon>Chromadorea</taxon>
        <taxon>Rhabditida</taxon>
        <taxon>Spirurina</taxon>
        <taxon>Ascaridomorpha</taxon>
        <taxon>Ascaridoidea</taxon>
        <taxon>Ascarididae</taxon>
        <taxon>Parascaris</taxon>
    </lineage>
</organism>
<keyword evidence="1" id="KW-1185">Reference proteome</keyword>
<dbReference type="WBParaSite" id="PEQ_0000989201-mRNA-1">
    <property type="protein sequence ID" value="PEQ_0000989201-mRNA-1"/>
    <property type="gene ID" value="PEQ_0000989201"/>
</dbReference>
<dbReference type="Proteomes" id="UP000887564">
    <property type="component" value="Unplaced"/>
</dbReference>
<evidence type="ECO:0000313" key="1">
    <source>
        <dbReference type="Proteomes" id="UP000887564"/>
    </source>
</evidence>
<reference evidence="2" key="1">
    <citation type="submission" date="2022-11" db="UniProtKB">
        <authorList>
            <consortium name="WormBaseParasite"/>
        </authorList>
    </citation>
    <scope>IDENTIFICATION</scope>
</reference>
<dbReference type="AlphaFoldDB" id="A0A914RUE9"/>
<name>A0A914RUE9_PAREQ</name>
<sequence>MLVQCSFADGGFFAWKYVALLSVAKRSESAARAFSETVDALRACSDLSNADDLIRFIITCSSGHKTHSLVDFLGNKSVVPNGTIEAPCFDVEQRRFKTDVLLLNYIP</sequence>
<protein>
    <submittedName>
        <fullName evidence="2">Uncharacterized protein</fullName>
    </submittedName>
</protein>
<evidence type="ECO:0000313" key="2">
    <source>
        <dbReference type="WBParaSite" id="PEQ_0000989201-mRNA-1"/>
    </source>
</evidence>